<feature type="compositionally biased region" description="Polar residues" evidence="3">
    <location>
        <begin position="195"/>
        <end position="208"/>
    </location>
</feature>
<reference evidence="4 5" key="1">
    <citation type="submission" date="2018-06" db="EMBL/GenBank/DDBJ databases">
        <authorList>
            <consortium name="Pathogen Informatics"/>
            <person name="Doyle S."/>
        </authorList>
    </citation>
    <scope>NUCLEOTIDE SEQUENCE [LARGE SCALE GENOMIC DNA]</scope>
    <source>
        <strain evidence="4 5">NCTC13350</strain>
    </source>
</reference>
<feature type="compositionally biased region" description="Low complexity" evidence="3">
    <location>
        <begin position="174"/>
        <end position="192"/>
    </location>
</feature>
<dbReference type="Pfam" id="PF13174">
    <property type="entry name" value="TPR_6"/>
    <property type="match status" value="2"/>
</dbReference>
<feature type="compositionally biased region" description="Gly residues" evidence="3">
    <location>
        <begin position="135"/>
        <end position="151"/>
    </location>
</feature>
<dbReference type="AlphaFoldDB" id="A0A378ZZ60"/>
<name>A0A378ZZ60_9HYPH</name>
<feature type="compositionally biased region" description="Low complexity" evidence="3">
    <location>
        <begin position="96"/>
        <end position="127"/>
    </location>
</feature>
<comment type="function">
    <text evidence="1">Mediates coordination of peptidoglycan synthesis and outer membrane constriction during cell division.</text>
</comment>
<accession>A0A378ZZ60</accession>
<comment type="similarity">
    <text evidence="1">Belongs to the CpoB family.</text>
</comment>
<dbReference type="InterPro" id="IPR011990">
    <property type="entry name" value="TPR-like_helical_dom_sf"/>
</dbReference>
<dbReference type="InterPro" id="IPR034706">
    <property type="entry name" value="CpoB"/>
</dbReference>
<dbReference type="HAMAP" id="MF_02066">
    <property type="entry name" value="CpoB"/>
    <property type="match status" value="1"/>
</dbReference>
<sequence precursor="true">MVKWKTLLAALAAICMMASAVPSANAQLFGGGGGNDAQVRLNEVEDQMRRLNGQVEQLSYQLRELQDQLRRMQEDNEYRFQQLEGAQKQPGKRSDAGPAAPAQQPQHANNNAATAGAGLAPAEGTLGQMPAGSNTAGGSGDAEFADGGGYQDGVYQEGAPSGSGPLDLSALARGQFGQPQQQPAAQGGTPPGVNSGANQLPGQPSGQIASLGMTGDPRTDYDNAYNFALQGDYVSAEQGFRSFLEAYPQSDQVPNAQYWLGESLYGQGDFRGAADAFLKTYTEHPKNTKAPDSLLKLGLSLKGLGETGAACATYAELLTKYPNAAKAVRDQARAEQQRARCS</sequence>
<dbReference type="NCBIfam" id="TIGR02795">
    <property type="entry name" value="tol_pal_ybgF"/>
    <property type="match status" value="1"/>
</dbReference>
<dbReference type="PROSITE" id="PS50005">
    <property type="entry name" value="TPR"/>
    <property type="match status" value="1"/>
</dbReference>
<proteinExistence type="inferred from homology"/>
<keyword evidence="1" id="KW-0732">Signal</keyword>
<feature type="chain" id="PRO_5017089520" description="Cell division coordinator CpoB" evidence="1">
    <location>
        <begin position="27"/>
        <end position="342"/>
    </location>
</feature>
<dbReference type="RefSeq" id="WP_019965094.1">
    <property type="nucleotide sequence ID" value="NZ_UGSK01000001.1"/>
</dbReference>
<feature type="repeat" description="TPR" evidence="2">
    <location>
        <begin position="254"/>
        <end position="287"/>
    </location>
</feature>
<dbReference type="InterPro" id="IPR014162">
    <property type="entry name" value="CpoB_C"/>
</dbReference>
<dbReference type="InterPro" id="IPR019734">
    <property type="entry name" value="TPR_rpt"/>
</dbReference>
<evidence type="ECO:0000313" key="5">
    <source>
        <dbReference type="Proteomes" id="UP000255000"/>
    </source>
</evidence>
<keyword evidence="1" id="KW-0132">Cell division</keyword>
<keyword evidence="1" id="KW-0175">Coiled coil</keyword>
<gene>
    <name evidence="4" type="primary">ybgF</name>
    <name evidence="1" type="synonym">cpoB</name>
    <name evidence="4" type="ORF">NCTC13350_03487</name>
</gene>
<dbReference type="OrthoDB" id="7185608at2"/>
<dbReference type="Gene3D" id="1.25.40.10">
    <property type="entry name" value="Tetratricopeptide repeat domain"/>
    <property type="match status" value="1"/>
</dbReference>
<keyword evidence="1" id="KW-0131">Cell cycle</keyword>
<feature type="coiled-coil region" evidence="1">
    <location>
        <begin position="34"/>
        <end position="75"/>
    </location>
</feature>
<feature type="signal peptide" evidence="1">
    <location>
        <begin position="1"/>
        <end position="26"/>
    </location>
</feature>
<dbReference type="GO" id="GO:0043093">
    <property type="term" value="P:FtsZ-dependent cytokinesis"/>
    <property type="evidence" value="ECO:0007669"/>
    <property type="project" value="UniProtKB-UniRule"/>
</dbReference>
<organism evidence="4 5">
    <name type="scientific">Pannonibacter phragmitetus</name>
    <dbReference type="NCBI Taxonomy" id="121719"/>
    <lineage>
        <taxon>Bacteria</taxon>
        <taxon>Pseudomonadati</taxon>
        <taxon>Pseudomonadota</taxon>
        <taxon>Alphaproteobacteria</taxon>
        <taxon>Hyphomicrobiales</taxon>
        <taxon>Stappiaceae</taxon>
        <taxon>Pannonibacter</taxon>
    </lineage>
</organism>
<evidence type="ECO:0000256" key="2">
    <source>
        <dbReference type="PROSITE-ProRule" id="PRU00339"/>
    </source>
</evidence>
<dbReference type="Proteomes" id="UP000255000">
    <property type="component" value="Unassembled WGS sequence"/>
</dbReference>
<protein>
    <recommendedName>
        <fullName evidence="1">Cell division coordinator CpoB</fullName>
    </recommendedName>
</protein>
<evidence type="ECO:0000313" key="4">
    <source>
        <dbReference type="EMBL" id="SUB02526.1"/>
    </source>
</evidence>
<dbReference type="SUPFAM" id="SSF48452">
    <property type="entry name" value="TPR-like"/>
    <property type="match status" value="1"/>
</dbReference>
<dbReference type="EMBL" id="UGSK01000001">
    <property type="protein sequence ID" value="SUB02526.1"/>
    <property type="molecule type" value="Genomic_DNA"/>
</dbReference>
<keyword evidence="1" id="KW-0574">Periplasm</keyword>
<keyword evidence="2" id="KW-0802">TPR repeat</keyword>
<dbReference type="GO" id="GO:0030288">
    <property type="term" value="C:outer membrane-bounded periplasmic space"/>
    <property type="evidence" value="ECO:0007669"/>
    <property type="project" value="UniProtKB-UniRule"/>
</dbReference>
<feature type="region of interest" description="Disordered" evidence="3">
    <location>
        <begin position="84"/>
        <end position="215"/>
    </location>
</feature>
<comment type="subcellular location">
    <subcellularLocation>
        <location evidence="1">Periplasm</location>
    </subcellularLocation>
</comment>
<evidence type="ECO:0000256" key="3">
    <source>
        <dbReference type="SAM" id="MobiDB-lite"/>
    </source>
</evidence>
<evidence type="ECO:0000256" key="1">
    <source>
        <dbReference type="HAMAP-Rule" id="MF_02066"/>
    </source>
</evidence>